<dbReference type="Proteomes" id="UP001056386">
    <property type="component" value="Chromosome 2"/>
</dbReference>
<sequence length="221" mass="24105">MTAIDSRTARVIPGTAADEPGGARERRFDYASLAARRAPHRLPARGQPQQDGREAPDEEAGQAGIALYFDPRTAPDESAAAPPAPPAVPMPSVPPMPEDARDSLRSRVERAAVPVVSAVYMHQQQYLKVLGVLTREIAAFCGDPAIAGAGNWEAQMTLDPALLPHTRLALSLSRFSLRLRFDAQDPASRDLLLTHSTMLQRELADTLRAWGELRDIELTVW</sequence>
<keyword evidence="5" id="KW-1185">Reference proteome</keyword>
<evidence type="ECO:0000313" key="5">
    <source>
        <dbReference type="Proteomes" id="UP001056386"/>
    </source>
</evidence>
<dbReference type="NCBIfam" id="TIGR02557">
    <property type="entry name" value="HpaP"/>
    <property type="match status" value="1"/>
</dbReference>
<dbReference type="InterPro" id="IPR013390">
    <property type="entry name" value="T3SS_HpaP"/>
</dbReference>
<feature type="compositionally biased region" description="Pro residues" evidence="1">
    <location>
        <begin position="82"/>
        <end position="97"/>
    </location>
</feature>
<proteinExistence type="predicted"/>
<accession>A0AAP9XY20</accession>
<name>A0AAP9XY20_BURGL</name>
<dbReference type="RefSeq" id="WP_012733102.1">
    <property type="nucleotide sequence ID" value="NZ_CP021075.1"/>
</dbReference>
<dbReference type="AlphaFoldDB" id="A0AAP9XY20"/>
<dbReference type="EMBL" id="CP065600">
    <property type="protein sequence ID" value="QPQ90841.1"/>
    <property type="molecule type" value="Genomic_DNA"/>
</dbReference>
<evidence type="ECO:0000256" key="1">
    <source>
        <dbReference type="SAM" id="MobiDB-lite"/>
    </source>
</evidence>
<evidence type="ECO:0000313" key="3">
    <source>
        <dbReference type="EMBL" id="USS43119.1"/>
    </source>
</evidence>
<reference evidence="3" key="2">
    <citation type="submission" date="2022-06" db="EMBL/GenBank/DDBJ databases">
        <title>Draft genome sequence of Burkholderia glumae strain GR20004 isolated from rice panicle showing bacterial panicle blight.</title>
        <authorList>
            <person name="Choi S.Y."/>
            <person name="Lee Y.H."/>
        </authorList>
    </citation>
    <scope>NUCLEOTIDE SEQUENCE</scope>
    <source>
        <strain evidence="3">GR20004</strain>
    </source>
</reference>
<reference evidence="2 4" key="1">
    <citation type="submission" date="2020-12" db="EMBL/GenBank/DDBJ databases">
        <title>FDA dAtabase for Regulatory Grade micrObial Sequences (FDA-ARGOS): Supporting development and validation of Infectious Disease Dx tests.</title>
        <authorList>
            <person name="Minogue T."/>
            <person name="Wolcott M."/>
            <person name="Wasieloski L."/>
            <person name="Aguilar W."/>
            <person name="Moore D."/>
            <person name="Jaissle J."/>
            <person name="Tallon L."/>
            <person name="Sadzewicz L."/>
            <person name="Zhao X."/>
            <person name="Boylan J."/>
            <person name="Ott S."/>
            <person name="Bowen H."/>
            <person name="Vavikolanu K."/>
            <person name="Mehta A."/>
            <person name="Aluvathingal J."/>
            <person name="Nadendla S."/>
            <person name="Yan Y."/>
            <person name="Sichtig H."/>
        </authorList>
    </citation>
    <scope>NUCLEOTIDE SEQUENCE [LARGE SCALE GENOMIC DNA]</scope>
    <source>
        <strain evidence="2 4">FDAARGOS_949</strain>
    </source>
</reference>
<dbReference type="GeneID" id="45693510"/>
<dbReference type="EMBL" id="CP099583">
    <property type="protein sequence ID" value="USS43119.1"/>
    <property type="molecule type" value="Genomic_DNA"/>
</dbReference>
<protein>
    <submittedName>
        <fullName evidence="2">Type III secretion system protein SctP</fullName>
    </submittedName>
</protein>
<feature type="region of interest" description="Disordered" evidence="1">
    <location>
        <begin position="1"/>
        <end position="105"/>
    </location>
</feature>
<gene>
    <name evidence="2" type="primary">sctP</name>
    <name evidence="2" type="ORF">I6H06_03655</name>
    <name evidence="3" type="ORF">NFI99_01110</name>
</gene>
<dbReference type="Proteomes" id="UP000594892">
    <property type="component" value="Chromosome 1"/>
</dbReference>
<organism evidence="2 4">
    <name type="scientific">Burkholderia glumae</name>
    <name type="common">Pseudomonas glumae</name>
    <dbReference type="NCBI Taxonomy" id="337"/>
    <lineage>
        <taxon>Bacteria</taxon>
        <taxon>Pseudomonadati</taxon>
        <taxon>Pseudomonadota</taxon>
        <taxon>Betaproteobacteria</taxon>
        <taxon>Burkholderiales</taxon>
        <taxon>Burkholderiaceae</taxon>
        <taxon>Burkholderia</taxon>
    </lineage>
</organism>
<evidence type="ECO:0000313" key="2">
    <source>
        <dbReference type="EMBL" id="QPQ90841.1"/>
    </source>
</evidence>
<evidence type="ECO:0000313" key="4">
    <source>
        <dbReference type="Proteomes" id="UP000594892"/>
    </source>
</evidence>
<dbReference type="Pfam" id="PF09483">
    <property type="entry name" value="HpaP"/>
    <property type="match status" value="1"/>
</dbReference>